<reference evidence="1 2" key="1">
    <citation type="journal article" date="2013" name="Front. Microbiol.">
        <title>Comparative genomic analyses of the cyanobacterium, Lyngbya aestuarii BL J, a powerful hydrogen producer.</title>
        <authorList>
            <person name="Kothari A."/>
            <person name="Vaughn M."/>
            <person name="Garcia-Pichel F."/>
        </authorList>
    </citation>
    <scope>NUCLEOTIDE SEQUENCE [LARGE SCALE GENOMIC DNA]</scope>
    <source>
        <strain evidence="1 2">BL J</strain>
    </source>
</reference>
<accession>U7QJ18</accession>
<name>U7QJ18_9CYAN</name>
<dbReference type="Proteomes" id="UP000017127">
    <property type="component" value="Unassembled WGS sequence"/>
</dbReference>
<protein>
    <submittedName>
        <fullName evidence="1">Uncharacterized protein</fullName>
    </submittedName>
</protein>
<comment type="caution">
    <text evidence="1">The sequence shown here is derived from an EMBL/GenBank/DDBJ whole genome shotgun (WGS) entry which is preliminary data.</text>
</comment>
<evidence type="ECO:0000313" key="2">
    <source>
        <dbReference type="Proteomes" id="UP000017127"/>
    </source>
</evidence>
<dbReference type="AlphaFoldDB" id="U7QJ18"/>
<gene>
    <name evidence="1" type="ORF">M595_2078</name>
</gene>
<evidence type="ECO:0000313" key="1">
    <source>
        <dbReference type="EMBL" id="ERT07949.1"/>
    </source>
</evidence>
<dbReference type="EMBL" id="AUZM01000016">
    <property type="protein sequence ID" value="ERT07949.1"/>
    <property type="molecule type" value="Genomic_DNA"/>
</dbReference>
<organism evidence="1 2">
    <name type="scientific">Lyngbya aestuarii BL J</name>
    <dbReference type="NCBI Taxonomy" id="1348334"/>
    <lineage>
        <taxon>Bacteria</taxon>
        <taxon>Bacillati</taxon>
        <taxon>Cyanobacteriota</taxon>
        <taxon>Cyanophyceae</taxon>
        <taxon>Oscillatoriophycideae</taxon>
        <taxon>Oscillatoriales</taxon>
        <taxon>Microcoleaceae</taxon>
        <taxon>Lyngbya</taxon>
    </lineage>
</organism>
<sequence length="40" mass="4484">MVLRQVLGHSVIGGSDKINQSNYDDFLSLTLNLYNIFSNP</sequence>
<keyword evidence="2" id="KW-1185">Reference proteome</keyword>
<proteinExistence type="predicted"/>